<feature type="signal peptide" evidence="1">
    <location>
        <begin position="1"/>
        <end position="21"/>
    </location>
</feature>
<organism evidence="2 3">
    <name type="scientific">Niveibacterium microcysteis</name>
    <dbReference type="NCBI Taxonomy" id="2811415"/>
    <lineage>
        <taxon>Bacteria</taxon>
        <taxon>Pseudomonadati</taxon>
        <taxon>Pseudomonadota</taxon>
        <taxon>Betaproteobacteria</taxon>
        <taxon>Rhodocyclales</taxon>
        <taxon>Rhodocyclaceae</taxon>
        <taxon>Niveibacterium</taxon>
    </lineage>
</organism>
<dbReference type="EMBL" id="CP071060">
    <property type="protein sequence ID" value="QSI77311.1"/>
    <property type="molecule type" value="Genomic_DNA"/>
</dbReference>
<reference evidence="2 3" key="1">
    <citation type="submission" date="2021-02" db="EMBL/GenBank/DDBJ databases">
        <title>Niveibacterium changnyeongensis HC41.</title>
        <authorList>
            <person name="Kang M."/>
        </authorList>
    </citation>
    <scope>NUCLEOTIDE SEQUENCE [LARGE SCALE GENOMIC DNA]</scope>
    <source>
        <strain evidence="2 3">HC41</strain>
    </source>
</reference>
<evidence type="ECO:0000256" key="1">
    <source>
        <dbReference type="SAM" id="SignalP"/>
    </source>
</evidence>
<proteinExistence type="predicted"/>
<accession>A0ABX7M8T3</accession>
<sequence>MRLVSGVVLSLLTLLPTLAFAQRQLVWGETEIIGIKRLTREQVTSQLPIKPGEAVTQNEKEMLKWCEKLKKLPIAAVSCNGAMVGSRLHYVVEILEDASADPVLQPSTAPRAAARVPPEARQLIAQREYRVQEVLADGYMPGERITPSGIVVAEDPELRTFDAQLRDLANGQQDRMIAIALDARHPERKDAIAMLSWTGRPEASIAALHGRMLDPDNEVRNLTGRLVLTFIEWIKDPAVADALAGTLAQVLTLPSHTDRTKALAALGQLYALHPEIRGTLQRVAREPLTEIARTSVLPNVGGDARGLLAAIGD</sequence>
<feature type="chain" id="PRO_5045659122" description="HEAT repeat domain-containing protein" evidence="1">
    <location>
        <begin position="22"/>
        <end position="313"/>
    </location>
</feature>
<protein>
    <recommendedName>
        <fullName evidence="4">HEAT repeat domain-containing protein</fullName>
    </recommendedName>
</protein>
<evidence type="ECO:0000313" key="3">
    <source>
        <dbReference type="Proteomes" id="UP000663570"/>
    </source>
</evidence>
<evidence type="ECO:0008006" key="4">
    <source>
        <dbReference type="Google" id="ProtNLM"/>
    </source>
</evidence>
<dbReference type="RefSeq" id="WP_206254793.1">
    <property type="nucleotide sequence ID" value="NZ_CP071060.1"/>
</dbReference>
<keyword evidence="3" id="KW-1185">Reference proteome</keyword>
<evidence type="ECO:0000313" key="2">
    <source>
        <dbReference type="EMBL" id="QSI77311.1"/>
    </source>
</evidence>
<dbReference type="Proteomes" id="UP000663570">
    <property type="component" value="Chromosome"/>
</dbReference>
<gene>
    <name evidence="2" type="ORF">JY500_01265</name>
</gene>
<keyword evidence="1" id="KW-0732">Signal</keyword>
<name>A0ABX7M8T3_9RHOO</name>